<evidence type="ECO:0000256" key="1">
    <source>
        <dbReference type="SAM" id="MobiDB-lite"/>
    </source>
</evidence>
<gene>
    <name evidence="3" type="ORF">AV274_0505</name>
</gene>
<feature type="compositionally biased region" description="Low complexity" evidence="1">
    <location>
        <begin position="61"/>
        <end position="70"/>
    </location>
</feature>
<dbReference type="Proteomes" id="UP000078348">
    <property type="component" value="Unassembled WGS sequence"/>
</dbReference>
<dbReference type="OrthoDB" id="1892506at2759"/>
<evidence type="ECO:0000259" key="2">
    <source>
        <dbReference type="Pfam" id="PF04577"/>
    </source>
</evidence>
<organism evidence="3 4">
    <name type="scientific">Blastocystis sp. subtype 1 (strain ATCC 50177 / NandII)</name>
    <dbReference type="NCBI Taxonomy" id="478820"/>
    <lineage>
        <taxon>Eukaryota</taxon>
        <taxon>Sar</taxon>
        <taxon>Stramenopiles</taxon>
        <taxon>Bigyra</taxon>
        <taxon>Opalozoa</taxon>
        <taxon>Opalinata</taxon>
        <taxon>Blastocystidae</taxon>
        <taxon>Blastocystis</taxon>
    </lineage>
</organism>
<dbReference type="EMBL" id="LXWW01000018">
    <property type="protein sequence ID" value="OAO17763.1"/>
    <property type="molecule type" value="Genomic_DNA"/>
</dbReference>
<accession>A0A196SL42</accession>
<evidence type="ECO:0000313" key="4">
    <source>
        <dbReference type="Proteomes" id="UP000078348"/>
    </source>
</evidence>
<name>A0A196SL42_BLAHN</name>
<protein>
    <recommendedName>
        <fullName evidence="2">Glycosyltransferase 61 catalytic domain-containing protein</fullName>
    </recommendedName>
</protein>
<keyword evidence="4" id="KW-1185">Reference proteome</keyword>
<feature type="compositionally biased region" description="Basic residues" evidence="1">
    <location>
        <begin position="71"/>
        <end position="88"/>
    </location>
</feature>
<proteinExistence type="predicted"/>
<feature type="compositionally biased region" description="Basic and acidic residues" evidence="1">
    <location>
        <begin position="29"/>
        <end position="58"/>
    </location>
</feature>
<reference evidence="3 4" key="1">
    <citation type="submission" date="2016-05" db="EMBL/GenBank/DDBJ databases">
        <title>Nuclear genome of Blastocystis sp. subtype 1 NandII.</title>
        <authorList>
            <person name="Gentekaki E."/>
            <person name="Curtis B."/>
            <person name="Stairs C."/>
            <person name="Eme L."/>
            <person name="Herman E."/>
            <person name="Klimes V."/>
            <person name="Arias M.C."/>
            <person name="Elias M."/>
            <person name="Hilliou F."/>
            <person name="Klute M."/>
            <person name="Malik S.-B."/>
            <person name="Pightling A."/>
            <person name="Rachubinski R."/>
            <person name="Salas D."/>
            <person name="Schlacht A."/>
            <person name="Suga H."/>
            <person name="Archibald J."/>
            <person name="Ball S.G."/>
            <person name="Clark G."/>
            <person name="Dacks J."/>
            <person name="Van Der Giezen M."/>
            <person name="Tsaousis A."/>
            <person name="Roger A."/>
        </authorList>
    </citation>
    <scope>NUCLEOTIDE SEQUENCE [LARGE SCALE GENOMIC DNA]</scope>
    <source>
        <strain evidence="4">ATCC 50177 / NandII</strain>
    </source>
</reference>
<feature type="region of interest" description="Disordered" evidence="1">
    <location>
        <begin position="1"/>
        <end position="88"/>
    </location>
</feature>
<dbReference type="InterPro" id="IPR049625">
    <property type="entry name" value="Glyco_transf_61_cat"/>
</dbReference>
<evidence type="ECO:0000313" key="3">
    <source>
        <dbReference type="EMBL" id="OAO17763.1"/>
    </source>
</evidence>
<dbReference type="Pfam" id="PF04577">
    <property type="entry name" value="Glyco_transf_61"/>
    <property type="match status" value="1"/>
</dbReference>
<feature type="domain" description="Glycosyltransferase 61 catalytic" evidence="2">
    <location>
        <begin position="370"/>
        <end position="435"/>
    </location>
</feature>
<comment type="caution">
    <text evidence="3">The sequence shown here is derived from an EMBL/GenBank/DDBJ whole genome shotgun (WGS) entry which is preliminary data.</text>
</comment>
<sequence length="498" mass="53640">MQASVEEFVPTLPPTEDPAKNGTLAEDASNQHEATEEVKPEEKLEEKVEEKVEEKSEETLEATSAPTTLSKTKRKATRKSRAGTRPRSLWKHAPQFLHHAKSAKKPAKKPVRAEADHAEATTRALGNFTFTSPAWRDEFDAALAALAARPRLAPEAVRQLQGSAGRSAAQLTATHALLANACVDAEGVRVFEAQAGQLRQAAARFNGANSTDFYSVPLRSSNASLDHQVAAQLPHLAVLRPRDAGRLAFLQAAAPLLRLATRPEQFPQVARVLVIGAAPAPDSWRALLLRALLGCFANATRPAVSFLTHDVMEDVQCGASLTLLRAAGETDSPIPDVLGGDLLRAAAYKQAGLAPQRASRLTVQLLLADGRLLNQKAVVERLTRALSSVTVASGSLKGLSPKQQLHVFEQADVLVSTHSNALVNVVFMVPHSAVVELFPPIERIYYAAVTGYMEEPKICPSGRECGVAFYRDVVFSVKSEAVETAVMAALHFVNGTKY</sequence>
<dbReference type="GO" id="GO:0016757">
    <property type="term" value="F:glycosyltransferase activity"/>
    <property type="evidence" value="ECO:0007669"/>
    <property type="project" value="InterPro"/>
</dbReference>
<dbReference type="AlphaFoldDB" id="A0A196SL42"/>